<dbReference type="RefSeq" id="WP_091392799.1">
    <property type="nucleotide sequence ID" value="NZ_BKAI01000003.1"/>
</dbReference>
<keyword evidence="6" id="KW-1185">Reference proteome</keyword>
<dbReference type="InterPro" id="IPR036291">
    <property type="entry name" value="NAD(P)-bd_dom_sf"/>
</dbReference>
<dbReference type="OrthoDB" id="9815825at2"/>
<dbReference type="SUPFAM" id="SSF55347">
    <property type="entry name" value="Glyceraldehyde-3-phosphate dehydrogenase-like, C-terminal domain"/>
    <property type="match status" value="1"/>
</dbReference>
<dbReference type="Proteomes" id="UP000199580">
    <property type="component" value="Unassembled WGS sequence"/>
</dbReference>
<dbReference type="Gene3D" id="3.40.50.720">
    <property type="entry name" value="NAD(P)-binding Rossmann-like Domain"/>
    <property type="match status" value="1"/>
</dbReference>
<evidence type="ECO:0000256" key="1">
    <source>
        <dbReference type="ARBA" id="ARBA00010928"/>
    </source>
</evidence>
<dbReference type="EMBL" id="FNEZ01000002">
    <property type="protein sequence ID" value="SDJ61937.1"/>
    <property type="molecule type" value="Genomic_DNA"/>
</dbReference>
<dbReference type="PANTHER" id="PTHR22604">
    <property type="entry name" value="OXIDOREDUCTASES"/>
    <property type="match status" value="1"/>
</dbReference>
<accession>A0A1G8V7V8</accession>
<evidence type="ECO:0000259" key="3">
    <source>
        <dbReference type="Pfam" id="PF01408"/>
    </source>
</evidence>
<comment type="similarity">
    <text evidence="1">Belongs to the Gfo/Idh/MocA family.</text>
</comment>
<evidence type="ECO:0000313" key="5">
    <source>
        <dbReference type="EMBL" id="SDJ61937.1"/>
    </source>
</evidence>
<reference evidence="5 6" key="1">
    <citation type="submission" date="2016-10" db="EMBL/GenBank/DDBJ databases">
        <authorList>
            <person name="de Groot N.N."/>
        </authorList>
    </citation>
    <scope>NUCLEOTIDE SEQUENCE [LARGE SCALE GENOMIC DNA]</scope>
    <source>
        <strain evidence="5 6">CGMCC 1.10076</strain>
    </source>
</reference>
<dbReference type="Pfam" id="PF01408">
    <property type="entry name" value="GFO_IDH_MocA"/>
    <property type="match status" value="1"/>
</dbReference>
<evidence type="ECO:0000313" key="6">
    <source>
        <dbReference type="Proteomes" id="UP000199580"/>
    </source>
</evidence>
<keyword evidence="2" id="KW-0560">Oxidoreductase</keyword>
<sequence>MKKIRIGIMGCAAIAKKSVVPALLALPDQFEVVAIASRSPEKAQEFAFLFGCKAITGYDNLLLEDIDAVYVPLPTGLHDEWVNKALLLGKHVYAEKSIAISFASAQSMVENAKKSSVALMEGYMFLYHTQHQKVKSLVAEGAIGEIRNFRGAFGVPPLAVENFRYDDKIGGGALFDVAGYPLRAVRFMLGDHFKVTASNLYTDPKTGTNLYGSAFLKDENEIGAQIVFGLDHFYQCNYEIWGTKGKIKVERAYTPAPDFKPTIILEQQGKLEIITEMACNHFIGAMQAFYDSITGVKSKEEHYTAILLQSESLQQIKDLSKA</sequence>
<gene>
    <name evidence="5" type="ORF">SAMN04487935_1216</name>
</gene>
<dbReference type="AlphaFoldDB" id="A0A1G8V7V8"/>
<feature type="domain" description="GFO/IDH/MocA-like oxidoreductase" evidence="4">
    <location>
        <begin position="131"/>
        <end position="247"/>
    </location>
</feature>
<dbReference type="STRING" id="1128970.SAMN04487935_1216"/>
<dbReference type="SUPFAM" id="SSF51735">
    <property type="entry name" value="NAD(P)-binding Rossmann-fold domains"/>
    <property type="match status" value="1"/>
</dbReference>
<dbReference type="InterPro" id="IPR055170">
    <property type="entry name" value="GFO_IDH_MocA-like_dom"/>
</dbReference>
<protein>
    <submittedName>
        <fullName evidence="5">Predicted dehydrogenase</fullName>
    </submittedName>
</protein>
<dbReference type="PANTHER" id="PTHR22604:SF105">
    <property type="entry name" value="TRANS-1,2-DIHYDROBENZENE-1,2-DIOL DEHYDROGENASE"/>
    <property type="match status" value="1"/>
</dbReference>
<dbReference type="Gene3D" id="3.30.360.10">
    <property type="entry name" value="Dihydrodipicolinate Reductase, domain 2"/>
    <property type="match status" value="1"/>
</dbReference>
<proteinExistence type="inferred from homology"/>
<feature type="domain" description="Gfo/Idh/MocA-like oxidoreductase N-terminal" evidence="3">
    <location>
        <begin position="4"/>
        <end position="123"/>
    </location>
</feature>
<dbReference type="InterPro" id="IPR000683">
    <property type="entry name" value="Gfo/Idh/MocA-like_OxRdtase_N"/>
</dbReference>
<dbReference type="GO" id="GO:0016491">
    <property type="term" value="F:oxidoreductase activity"/>
    <property type="evidence" value="ECO:0007669"/>
    <property type="project" value="UniProtKB-KW"/>
</dbReference>
<evidence type="ECO:0000259" key="4">
    <source>
        <dbReference type="Pfam" id="PF22725"/>
    </source>
</evidence>
<evidence type="ECO:0000256" key="2">
    <source>
        <dbReference type="ARBA" id="ARBA00023002"/>
    </source>
</evidence>
<name>A0A1G8V7V8_9FLAO</name>
<dbReference type="InterPro" id="IPR050984">
    <property type="entry name" value="Gfo/Idh/MocA_domain"/>
</dbReference>
<organism evidence="5 6">
    <name type="scientific">Flavobacterium noncentrifugens</name>
    <dbReference type="NCBI Taxonomy" id="1128970"/>
    <lineage>
        <taxon>Bacteria</taxon>
        <taxon>Pseudomonadati</taxon>
        <taxon>Bacteroidota</taxon>
        <taxon>Flavobacteriia</taxon>
        <taxon>Flavobacteriales</taxon>
        <taxon>Flavobacteriaceae</taxon>
        <taxon>Flavobacterium</taxon>
    </lineage>
</organism>
<dbReference type="GO" id="GO:0000166">
    <property type="term" value="F:nucleotide binding"/>
    <property type="evidence" value="ECO:0007669"/>
    <property type="project" value="InterPro"/>
</dbReference>
<dbReference type="Pfam" id="PF22725">
    <property type="entry name" value="GFO_IDH_MocA_C3"/>
    <property type="match status" value="1"/>
</dbReference>